<organism evidence="1 2">
    <name type="scientific">Fructobacillus ficulneus</name>
    <dbReference type="NCBI Taxonomy" id="157463"/>
    <lineage>
        <taxon>Bacteria</taxon>
        <taxon>Bacillati</taxon>
        <taxon>Bacillota</taxon>
        <taxon>Bacilli</taxon>
        <taxon>Lactobacillales</taxon>
        <taxon>Lactobacillaceae</taxon>
        <taxon>Fructobacillus</taxon>
    </lineage>
</organism>
<dbReference type="EMBL" id="DF968005">
    <property type="protein sequence ID" value="GAP00120.1"/>
    <property type="molecule type" value="Genomic_DNA"/>
</dbReference>
<dbReference type="AlphaFoldDB" id="A0A0K8MJS5"/>
<evidence type="ECO:0000313" key="2">
    <source>
        <dbReference type="Proteomes" id="UP000253891"/>
    </source>
</evidence>
<dbReference type="Proteomes" id="UP000253891">
    <property type="component" value="Unassembled WGS sequence"/>
</dbReference>
<protein>
    <submittedName>
        <fullName evidence="1">Uncharacterized protein</fullName>
    </submittedName>
</protein>
<keyword evidence="2" id="KW-1185">Reference proteome</keyword>
<name>A0A0K8MJS5_9LACO</name>
<sequence>MNTNIKIGINITQPLSFRIYLSIVQVSFRPGAKTIFIEDVSKYDALLLKR</sequence>
<proteinExistence type="predicted"/>
<evidence type="ECO:0000313" key="1">
    <source>
        <dbReference type="EMBL" id="GAP00120.1"/>
    </source>
</evidence>
<gene>
    <name evidence="1" type="ORF">FFIC_281260</name>
</gene>
<reference evidence="1 2" key="1">
    <citation type="journal article" date="2015" name="BMC Genomics">
        <title>Comparative genomics of Fructobacillus spp. and Leuconostoc spp. reveals niche-specific evolution of Fructobacillus spp.</title>
        <authorList>
            <person name="Endo A."/>
            <person name="Tanizawa Y."/>
            <person name="Tanaka N."/>
            <person name="Maeno S."/>
            <person name="Kumar H."/>
            <person name="Shiwa Y."/>
            <person name="Okada S."/>
            <person name="Yoshikawa H."/>
            <person name="Dicks L."/>
            <person name="Nakagawa J."/>
            <person name="Arita M."/>
        </authorList>
    </citation>
    <scope>NUCLEOTIDE SEQUENCE [LARGE SCALE GENOMIC DNA]</scope>
    <source>
        <strain evidence="1 2">JCM 12225</strain>
    </source>
</reference>
<accession>A0A0K8MJS5</accession>